<feature type="signal peptide" evidence="3">
    <location>
        <begin position="1"/>
        <end position="22"/>
    </location>
</feature>
<sequence length="215" mass="21216">MFTVRASFLVLASALLLGYVHAQTSLYIPGFDPQPVSASQLGIGADGRTTWELKPGVTSGTFDEIGFIGTATLVEGPNDAHLVYSDAAASFVVEENCSINGGVAVCSIVIASGTSTETALETESVIPFEVQGGGAAPSAGSSPAVSTPAPSGGSSASSVVSRSSGSPVASQTSAGSPSPSTSTGAGTNNGAVTQLPSLSVVAGAIFASFALWRLQ</sequence>
<name>A0AAD5UUF9_9APHY</name>
<proteinExistence type="predicted"/>
<comment type="caution">
    <text evidence="4">The sequence shown here is derived from an EMBL/GenBank/DDBJ whole genome shotgun (WGS) entry which is preliminary data.</text>
</comment>
<feature type="transmembrane region" description="Helical" evidence="2">
    <location>
        <begin position="195"/>
        <end position="214"/>
    </location>
</feature>
<organism evidence="4 5">
    <name type="scientific">Meripilus lineatus</name>
    <dbReference type="NCBI Taxonomy" id="2056292"/>
    <lineage>
        <taxon>Eukaryota</taxon>
        <taxon>Fungi</taxon>
        <taxon>Dikarya</taxon>
        <taxon>Basidiomycota</taxon>
        <taxon>Agaricomycotina</taxon>
        <taxon>Agaricomycetes</taxon>
        <taxon>Polyporales</taxon>
        <taxon>Meripilaceae</taxon>
        <taxon>Meripilus</taxon>
    </lineage>
</organism>
<evidence type="ECO:0000313" key="4">
    <source>
        <dbReference type="EMBL" id="KAJ3478103.1"/>
    </source>
</evidence>
<dbReference type="Proteomes" id="UP001212997">
    <property type="component" value="Unassembled WGS sequence"/>
</dbReference>
<protein>
    <submittedName>
        <fullName evidence="4">Uncharacterized protein</fullName>
    </submittedName>
</protein>
<feature type="region of interest" description="Disordered" evidence="1">
    <location>
        <begin position="131"/>
        <end position="188"/>
    </location>
</feature>
<dbReference type="EMBL" id="JANAWD010000537">
    <property type="protein sequence ID" value="KAJ3478103.1"/>
    <property type="molecule type" value="Genomic_DNA"/>
</dbReference>
<keyword evidence="5" id="KW-1185">Reference proteome</keyword>
<accession>A0AAD5UUF9</accession>
<gene>
    <name evidence="4" type="ORF">NLI96_g9988</name>
</gene>
<feature type="compositionally biased region" description="Low complexity" evidence="1">
    <location>
        <begin position="136"/>
        <end position="188"/>
    </location>
</feature>
<evidence type="ECO:0000256" key="2">
    <source>
        <dbReference type="SAM" id="Phobius"/>
    </source>
</evidence>
<feature type="chain" id="PRO_5042004791" evidence="3">
    <location>
        <begin position="23"/>
        <end position="215"/>
    </location>
</feature>
<keyword evidence="2" id="KW-1133">Transmembrane helix</keyword>
<evidence type="ECO:0000313" key="5">
    <source>
        <dbReference type="Proteomes" id="UP001212997"/>
    </source>
</evidence>
<dbReference type="AlphaFoldDB" id="A0AAD5UUF9"/>
<reference evidence="4" key="1">
    <citation type="submission" date="2022-07" db="EMBL/GenBank/DDBJ databases">
        <title>Genome Sequence of Physisporinus lineatus.</title>
        <authorList>
            <person name="Buettner E."/>
        </authorList>
    </citation>
    <scope>NUCLEOTIDE SEQUENCE</scope>
    <source>
        <strain evidence="4">VT162</strain>
    </source>
</reference>
<keyword evidence="3" id="KW-0732">Signal</keyword>
<evidence type="ECO:0000256" key="1">
    <source>
        <dbReference type="SAM" id="MobiDB-lite"/>
    </source>
</evidence>
<keyword evidence="2" id="KW-0472">Membrane</keyword>
<keyword evidence="2" id="KW-0812">Transmembrane</keyword>
<evidence type="ECO:0000256" key="3">
    <source>
        <dbReference type="SAM" id="SignalP"/>
    </source>
</evidence>